<dbReference type="AlphaFoldDB" id="A0A838XF65"/>
<dbReference type="InterPro" id="IPR039298">
    <property type="entry name" value="ACOT13"/>
</dbReference>
<dbReference type="SUPFAM" id="SSF54637">
    <property type="entry name" value="Thioesterase/thiol ester dehydrase-isomerase"/>
    <property type="match status" value="1"/>
</dbReference>
<dbReference type="Gene3D" id="3.10.129.10">
    <property type="entry name" value="Hotdog Thioesterase"/>
    <property type="match status" value="1"/>
</dbReference>
<sequence>MPRPTPPRTHLHGAGGYRDHVTDTNHGFLTTIGAHSPEAADGQATLTMDVDNRHLNAAGTVHGGLLATLVDTTMGAAILSLVEDETPATSQLTVTYLRPGKPGRLTVTSKVRKRGDRLTICESEVEQDGKSLVHALATFALTEN</sequence>
<dbReference type="InterPro" id="IPR003736">
    <property type="entry name" value="PAAI_dom"/>
</dbReference>
<keyword evidence="5" id="KW-1185">Reference proteome</keyword>
<dbReference type="CDD" id="cd03443">
    <property type="entry name" value="PaaI_thioesterase"/>
    <property type="match status" value="1"/>
</dbReference>
<proteinExistence type="inferred from homology"/>
<dbReference type="InterPro" id="IPR029069">
    <property type="entry name" value="HotDog_dom_sf"/>
</dbReference>
<protein>
    <submittedName>
        <fullName evidence="4">PaaI family thioesterase</fullName>
    </submittedName>
</protein>
<comment type="caution">
    <text evidence="4">The sequence shown here is derived from an EMBL/GenBank/DDBJ whole genome shotgun (WGS) entry which is preliminary data.</text>
</comment>
<reference evidence="4 5" key="1">
    <citation type="submission" date="2020-07" db="EMBL/GenBank/DDBJ databases">
        <title>Draft genome and description of Aeromicrobium phoceense strain Marseille-Q0843 isolated from healthy skin swab.</title>
        <authorList>
            <person name="Boxberger M."/>
            <person name="La Scola B."/>
        </authorList>
    </citation>
    <scope>NUCLEOTIDE SEQUENCE [LARGE SCALE GENOMIC DNA]</scope>
    <source>
        <strain evidence="4 5">Marseille-Q0843</strain>
    </source>
</reference>
<feature type="domain" description="Thioesterase" evidence="3">
    <location>
        <begin position="59"/>
        <end position="130"/>
    </location>
</feature>
<evidence type="ECO:0000259" key="3">
    <source>
        <dbReference type="Pfam" id="PF03061"/>
    </source>
</evidence>
<evidence type="ECO:0000256" key="2">
    <source>
        <dbReference type="ARBA" id="ARBA00022801"/>
    </source>
</evidence>
<accession>A0A838XF65</accession>
<name>A0A838XF65_9ACTN</name>
<gene>
    <name evidence="4" type="ORF">H1W00_08960</name>
</gene>
<dbReference type="PANTHER" id="PTHR21660">
    <property type="entry name" value="THIOESTERASE SUPERFAMILY MEMBER-RELATED"/>
    <property type="match status" value="1"/>
</dbReference>
<dbReference type="Pfam" id="PF03061">
    <property type="entry name" value="4HBT"/>
    <property type="match status" value="1"/>
</dbReference>
<evidence type="ECO:0000313" key="4">
    <source>
        <dbReference type="EMBL" id="MBA4608602.1"/>
    </source>
</evidence>
<keyword evidence="2" id="KW-0378">Hydrolase</keyword>
<dbReference type="Proteomes" id="UP000550354">
    <property type="component" value="Unassembled WGS sequence"/>
</dbReference>
<evidence type="ECO:0000313" key="5">
    <source>
        <dbReference type="Proteomes" id="UP000550354"/>
    </source>
</evidence>
<dbReference type="InterPro" id="IPR006683">
    <property type="entry name" value="Thioestr_dom"/>
</dbReference>
<dbReference type="GO" id="GO:0047617">
    <property type="term" value="F:fatty acyl-CoA hydrolase activity"/>
    <property type="evidence" value="ECO:0007669"/>
    <property type="project" value="InterPro"/>
</dbReference>
<comment type="similarity">
    <text evidence="1">Belongs to the thioesterase PaaI family.</text>
</comment>
<evidence type="ECO:0000256" key="1">
    <source>
        <dbReference type="ARBA" id="ARBA00008324"/>
    </source>
</evidence>
<dbReference type="NCBIfam" id="TIGR00369">
    <property type="entry name" value="unchar_dom_1"/>
    <property type="match status" value="1"/>
</dbReference>
<dbReference type="EMBL" id="JACEOG010000001">
    <property type="protein sequence ID" value="MBA4608602.1"/>
    <property type="molecule type" value="Genomic_DNA"/>
</dbReference>
<dbReference type="PANTHER" id="PTHR21660:SF1">
    <property type="entry name" value="ACYL-COENZYME A THIOESTERASE 13"/>
    <property type="match status" value="1"/>
</dbReference>
<organism evidence="4 5">
    <name type="scientific">Aeromicrobium phoceense</name>
    <dbReference type="NCBI Taxonomy" id="2754045"/>
    <lineage>
        <taxon>Bacteria</taxon>
        <taxon>Bacillati</taxon>
        <taxon>Actinomycetota</taxon>
        <taxon>Actinomycetes</taxon>
        <taxon>Propionibacteriales</taxon>
        <taxon>Nocardioidaceae</taxon>
        <taxon>Aeromicrobium</taxon>
    </lineage>
</organism>